<dbReference type="AlphaFoldDB" id="A0A150TN77"/>
<proteinExistence type="predicted"/>
<name>A0A150TN77_SORCE</name>
<gene>
    <name evidence="1" type="ORF">BE21_37845</name>
</gene>
<evidence type="ECO:0000313" key="1">
    <source>
        <dbReference type="EMBL" id="KYG05908.1"/>
    </source>
</evidence>
<comment type="caution">
    <text evidence="1">The sequence shown here is derived from an EMBL/GenBank/DDBJ whole genome shotgun (WGS) entry which is preliminary data.</text>
</comment>
<protein>
    <submittedName>
        <fullName evidence="1">Uncharacterized protein</fullName>
    </submittedName>
</protein>
<dbReference type="EMBL" id="JEME01001864">
    <property type="protein sequence ID" value="KYG05908.1"/>
    <property type="molecule type" value="Genomic_DNA"/>
</dbReference>
<reference evidence="1 2" key="1">
    <citation type="submission" date="2014-02" db="EMBL/GenBank/DDBJ databases">
        <title>The small core and large imbalanced accessory genome model reveals a collaborative survival strategy of Sorangium cellulosum strains in nature.</title>
        <authorList>
            <person name="Han K."/>
            <person name="Peng R."/>
            <person name="Blom J."/>
            <person name="Li Y.-Z."/>
        </authorList>
    </citation>
    <scope>NUCLEOTIDE SEQUENCE [LARGE SCALE GENOMIC DNA]</scope>
    <source>
        <strain evidence="1 2">So0007-03</strain>
    </source>
</reference>
<sequence>MRAERLRGITLGLSTSTFQVPLEAHVGLQPALLRDDPELAIGTPAPRSSPCFSLISSASAWNARCPHVRSAVRTRSA</sequence>
<evidence type="ECO:0000313" key="2">
    <source>
        <dbReference type="Proteomes" id="UP000075502"/>
    </source>
</evidence>
<accession>A0A150TN77</accession>
<dbReference type="Proteomes" id="UP000075502">
    <property type="component" value="Unassembled WGS sequence"/>
</dbReference>
<organism evidence="1 2">
    <name type="scientific">Sorangium cellulosum</name>
    <name type="common">Polyangium cellulosum</name>
    <dbReference type="NCBI Taxonomy" id="56"/>
    <lineage>
        <taxon>Bacteria</taxon>
        <taxon>Pseudomonadati</taxon>
        <taxon>Myxococcota</taxon>
        <taxon>Polyangia</taxon>
        <taxon>Polyangiales</taxon>
        <taxon>Polyangiaceae</taxon>
        <taxon>Sorangium</taxon>
    </lineage>
</organism>